<dbReference type="InParanoid" id="A0A1X7SGY6"/>
<sequence length="78" mass="8905">MELMGFLLVTDFVTMELMGFLLVTDFILKSRSDIDDIQITSISSLLDSVSSSEMTYEQFKPIGKETILKIYQKTDQSQ</sequence>
<accession>A0A1X7SGY6</accession>
<proteinExistence type="predicted"/>
<name>A0A1X7SGY6_AMPQE</name>
<evidence type="ECO:0000313" key="1">
    <source>
        <dbReference type="EnsemblMetazoa" id="Aqu2.1.01323_001"/>
    </source>
</evidence>
<organism evidence="1">
    <name type="scientific">Amphimedon queenslandica</name>
    <name type="common">Sponge</name>
    <dbReference type="NCBI Taxonomy" id="400682"/>
    <lineage>
        <taxon>Eukaryota</taxon>
        <taxon>Metazoa</taxon>
        <taxon>Porifera</taxon>
        <taxon>Demospongiae</taxon>
        <taxon>Heteroscleromorpha</taxon>
        <taxon>Haplosclerida</taxon>
        <taxon>Niphatidae</taxon>
        <taxon>Amphimedon</taxon>
    </lineage>
</organism>
<dbReference type="EnsemblMetazoa" id="Aqu2.1.01323_001">
    <property type="protein sequence ID" value="Aqu2.1.01323_001"/>
    <property type="gene ID" value="Aqu2.1.01323"/>
</dbReference>
<dbReference type="AlphaFoldDB" id="A0A1X7SGY6"/>
<reference evidence="1" key="1">
    <citation type="submission" date="2017-05" db="UniProtKB">
        <authorList>
            <consortium name="EnsemblMetazoa"/>
        </authorList>
    </citation>
    <scope>IDENTIFICATION</scope>
</reference>
<protein>
    <submittedName>
        <fullName evidence="1">Uncharacterized protein</fullName>
    </submittedName>
</protein>